<dbReference type="AlphaFoldDB" id="A0A6P0DS41"/>
<dbReference type="PANTHER" id="PTHR32063:SF34">
    <property type="entry name" value="MULTIDRUG RESISTANCE PROTEIN MDTC"/>
    <property type="match status" value="1"/>
</dbReference>
<reference evidence="4 5" key="1">
    <citation type="submission" date="2020-01" db="EMBL/GenBank/DDBJ databases">
        <title>Rhizobium genotypes associated with high levels of biological nitrogen fixation by grain legumes in a temperate-maritime cropping system.</title>
        <authorList>
            <person name="Maluk M."/>
            <person name="Francesc Ferrando Molina F."/>
            <person name="Lopez Del Egido L."/>
            <person name="Lafos M."/>
            <person name="Langarica-Fuentes A."/>
            <person name="Gebre Yohannes G."/>
            <person name="Young M.W."/>
            <person name="Martin P."/>
            <person name="Gantlett R."/>
            <person name="Kenicer G."/>
            <person name="Hawes C."/>
            <person name="Begg G.S."/>
            <person name="Quilliam R.S."/>
            <person name="Squire G.R."/>
            <person name="Poole P.S."/>
            <person name="Young P.W."/>
            <person name="Iannetta P.M."/>
            <person name="James E.K."/>
        </authorList>
    </citation>
    <scope>NUCLEOTIDE SEQUENCE [LARGE SCALE GENOMIC DNA]</scope>
    <source>
        <strain evidence="4 5">JHI944</strain>
    </source>
</reference>
<dbReference type="SUPFAM" id="SSF82693">
    <property type="entry name" value="Multidrug efflux transporter AcrB pore domain, PN1, PN2, PC1 and PC2 subdomains"/>
    <property type="match status" value="1"/>
</dbReference>
<dbReference type="Proteomes" id="UP000471409">
    <property type="component" value="Unassembled WGS sequence"/>
</dbReference>
<dbReference type="EMBL" id="WXXP01000796">
    <property type="protein sequence ID" value="NEK55704.1"/>
    <property type="molecule type" value="Genomic_DNA"/>
</dbReference>
<dbReference type="InterPro" id="IPR001036">
    <property type="entry name" value="Acrflvin-R"/>
</dbReference>
<accession>A0A6P0DS41</accession>
<feature type="non-terminal residue" evidence="4">
    <location>
        <position position="147"/>
    </location>
</feature>
<evidence type="ECO:0000256" key="3">
    <source>
        <dbReference type="SAM" id="Phobius"/>
    </source>
</evidence>
<proteinExistence type="predicted"/>
<sequence length="147" mass="16491">SEPHEKKQEGRFGRWLERGFDWMQRGYARTLGWSLLHPRLILAVLIATIGLNVYLYIIVPKGFFPQQDTGRLVGGIQADQSTSFQAMKVKFSEMMKIVQANPAVDSVVGFTGGRQTNSGFMFVSLKSKSERKVSADQVIQQLRGPLS</sequence>
<dbReference type="Gene3D" id="1.20.1640.10">
    <property type="entry name" value="Multidrug efflux transporter AcrB transmembrane domain"/>
    <property type="match status" value="1"/>
</dbReference>
<dbReference type="PANTHER" id="PTHR32063">
    <property type="match status" value="1"/>
</dbReference>
<dbReference type="PRINTS" id="PR00702">
    <property type="entry name" value="ACRIFLAVINRP"/>
</dbReference>
<keyword evidence="2 3" id="KW-1133">Transmembrane helix</keyword>
<evidence type="ECO:0000256" key="2">
    <source>
        <dbReference type="ARBA" id="ARBA00022989"/>
    </source>
</evidence>
<keyword evidence="3" id="KW-0472">Membrane</keyword>
<dbReference type="Pfam" id="PF00873">
    <property type="entry name" value="ACR_tran"/>
    <property type="match status" value="1"/>
</dbReference>
<keyword evidence="1 3" id="KW-0812">Transmembrane</keyword>
<dbReference type="GO" id="GO:0005886">
    <property type="term" value="C:plasma membrane"/>
    <property type="evidence" value="ECO:0007669"/>
    <property type="project" value="TreeGrafter"/>
</dbReference>
<dbReference type="Gene3D" id="3.30.70.1430">
    <property type="entry name" value="Multidrug efflux transporter AcrB pore domain"/>
    <property type="match status" value="1"/>
</dbReference>
<comment type="caution">
    <text evidence="4">The sequence shown here is derived from an EMBL/GenBank/DDBJ whole genome shotgun (WGS) entry which is preliminary data.</text>
</comment>
<dbReference type="GO" id="GO:0042910">
    <property type="term" value="F:xenobiotic transmembrane transporter activity"/>
    <property type="evidence" value="ECO:0007669"/>
    <property type="project" value="TreeGrafter"/>
</dbReference>
<protein>
    <submittedName>
        <fullName evidence="4">Nodulation protein</fullName>
    </submittedName>
</protein>
<feature type="non-terminal residue" evidence="4">
    <location>
        <position position="1"/>
    </location>
</feature>
<gene>
    <name evidence="4" type="ORF">GUK36_41475</name>
</gene>
<evidence type="ECO:0000313" key="4">
    <source>
        <dbReference type="EMBL" id="NEK55704.1"/>
    </source>
</evidence>
<feature type="transmembrane region" description="Helical" evidence="3">
    <location>
        <begin position="40"/>
        <end position="59"/>
    </location>
</feature>
<name>A0A6P0DS41_RHILE</name>
<organism evidence="4 5">
    <name type="scientific">Rhizobium leguminosarum</name>
    <dbReference type="NCBI Taxonomy" id="384"/>
    <lineage>
        <taxon>Bacteria</taxon>
        <taxon>Pseudomonadati</taxon>
        <taxon>Pseudomonadota</taxon>
        <taxon>Alphaproteobacteria</taxon>
        <taxon>Hyphomicrobiales</taxon>
        <taxon>Rhizobiaceae</taxon>
        <taxon>Rhizobium/Agrobacterium group</taxon>
        <taxon>Rhizobium</taxon>
    </lineage>
</organism>
<evidence type="ECO:0000256" key="1">
    <source>
        <dbReference type="ARBA" id="ARBA00022692"/>
    </source>
</evidence>
<evidence type="ECO:0000313" key="5">
    <source>
        <dbReference type="Proteomes" id="UP000471409"/>
    </source>
</evidence>